<evidence type="ECO:0000313" key="1">
    <source>
        <dbReference type="EMBL" id="AEG01969.1"/>
    </source>
</evidence>
<reference evidence="2" key="3">
    <citation type="submission" date="2011-05" db="EMBL/GenBank/DDBJ databases">
        <title>Complete sequence of Methylomonas methanica MC09.</title>
        <authorList>
            <consortium name="US DOE Joint Genome Institute"/>
            <person name="Lucas S."/>
            <person name="Han J."/>
            <person name="Lapidus A."/>
            <person name="Cheng J.-F."/>
            <person name="Goodwin L."/>
            <person name="Pitluck S."/>
            <person name="Peters L."/>
            <person name="Mikhailova N."/>
            <person name="Teshima H."/>
            <person name="Han C."/>
            <person name="Tapia R."/>
            <person name="Land M."/>
            <person name="Hauser L."/>
            <person name="Kyrpides N."/>
            <person name="Ivanova N."/>
            <person name="Pagani I."/>
            <person name="Stein L."/>
            <person name="Woyke T."/>
        </authorList>
    </citation>
    <scope>NUCLEOTIDE SEQUENCE [LARGE SCALE GENOMIC DNA]</scope>
    <source>
        <strain evidence="2">MC09</strain>
    </source>
</reference>
<dbReference type="EMBL" id="CP002738">
    <property type="protein sequence ID" value="AEG01969.1"/>
    <property type="molecule type" value="Genomic_DNA"/>
</dbReference>
<evidence type="ECO:0000313" key="2">
    <source>
        <dbReference type="Proteomes" id="UP000008888"/>
    </source>
</evidence>
<gene>
    <name evidence="1" type="ordered locus">Metme_3607</name>
</gene>
<dbReference type="Proteomes" id="UP000008888">
    <property type="component" value="Chromosome"/>
</dbReference>
<dbReference type="HOGENOM" id="CLU_1747504_0_0_6"/>
<reference key="2">
    <citation type="submission" date="2011-05" db="EMBL/GenBank/DDBJ databases">
        <title>Complete genome sequence of the aerobic marine methanotroph Methylomonas methanica MC09.</title>
        <authorList>
            <person name="Boden R."/>
            <person name="Cunliffe M."/>
            <person name="Scanlan J."/>
            <person name="Moussard H."/>
            <person name="Kits K.D."/>
            <person name="Klotz M."/>
            <person name="Jetten M."/>
            <person name="Vuilleumier S."/>
            <person name="Han J."/>
            <person name="Peters L."/>
            <person name="Mikhailova N."/>
            <person name="Teshima H."/>
            <person name="Tapia R."/>
            <person name="Kyrpides N."/>
            <person name="Ivanova N."/>
            <person name="Pagani I."/>
            <person name="Cheng J.-F."/>
            <person name="Goodwin L."/>
            <person name="Han C."/>
            <person name="Hauser L."/>
            <person name="Land M."/>
            <person name="Lapidus A."/>
            <person name="Lucas S."/>
            <person name="Pitluck S."/>
            <person name="Woyke T."/>
            <person name="Stein L.Y."/>
            <person name="Murrell C."/>
        </authorList>
    </citation>
    <scope>NUCLEOTIDE SEQUENCE</scope>
    <source>
        <strain>MC09</strain>
    </source>
</reference>
<protein>
    <submittedName>
        <fullName evidence="1">Uncharacterized protein</fullName>
    </submittedName>
</protein>
<dbReference type="KEGG" id="mmt:Metme_3607"/>
<name>F9ZVI7_METMM</name>
<sequence length="149" mass="16476">MPETGDSHMLNAALLAIRQFDSGFGFVSADARRFAAFWARLWLTPARLLSAGFARLRYGVFALARMAAAFYAGLRLKRFAVSALPRLPWPSSLPRVMAYSGRMRLPTTTPQPAAFKAGRYAGVGFRLRSWRSVRSFDSKCPNEILAASA</sequence>
<organism evidence="1 2">
    <name type="scientific">Methylomonas methanica (strain DSM 25384 / MC09)</name>
    <dbReference type="NCBI Taxonomy" id="857087"/>
    <lineage>
        <taxon>Bacteria</taxon>
        <taxon>Pseudomonadati</taxon>
        <taxon>Pseudomonadota</taxon>
        <taxon>Gammaproteobacteria</taxon>
        <taxon>Methylococcales</taxon>
        <taxon>Methylococcaceae</taxon>
        <taxon>Methylomonas</taxon>
    </lineage>
</organism>
<accession>F9ZVI7</accession>
<dbReference type="AlphaFoldDB" id="F9ZVI7"/>
<proteinExistence type="predicted"/>
<keyword evidence="2" id="KW-1185">Reference proteome</keyword>
<reference evidence="1 2" key="1">
    <citation type="journal article" date="2011" name="J. Bacteriol.">
        <title>Complete Genome Sequence of the Aerobic Marine Methanotroph Methylomonas methanica MC09.</title>
        <authorList>
            <person name="Boden R."/>
            <person name="Cunliffe M."/>
            <person name="Scanlan J."/>
            <person name="Moussard H."/>
            <person name="Kits K.D."/>
            <person name="Klotz M.G."/>
            <person name="Jetten M.S."/>
            <person name="Vuilleumier S."/>
            <person name="Han J."/>
            <person name="Peters L."/>
            <person name="Mikhailova N."/>
            <person name="Teshima H."/>
            <person name="Tapia R."/>
            <person name="Kyrpides N."/>
            <person name="Ivanova N."/>
            <person name="Pagani I."/>
            <person name="Cheng J.F."/>
            <person name="Goodwin L."/>
            <person name="Han C."/>
            <person name="Hauser L."/>
            <person name="Land M.L."/>
            <person name="Lapidus A."/>
            <person name="Lucas S."/>
            <person name="Pitluck S."/>
            <person name="Woyke T."/>
            <person name="Stein L."/>
            <person name="Murrell J.C."/>
        </authorList>
    </citation>
    <scope>NUCLEOTIDE SEQUENCE [LARGE SCALE GENOMIC DNA]</scope>
    <source>
        <strain evidence="1 2">MC09</strain>
    </source>
</reference>